<gene>
    <name evidence="1" type="ORF">BN9_102900</name>
</gene>
<name>A0A024GQI1_9STRA</name>
<comment type="caution">
    <text evidence="1">The sequence shown here is derived from an EMBL/GenBank/DDBJ whole genome shotgun (WGS) entry which is preliminary data.</text>
</comment>
<evidence type="ECO:0000313" key="2">
    <source>
        <dbReference type="Proteomes" id="UP000053237"/>
    </source>
</evidence>
<protein>
    <submittedName>
        <fullName evidence="1">Uncharacterized protein</fullName>
    </submittedName>
</protein>
<organism evidence="1 2">
    <name type="scientific">Albugo candida</name>
    <dbReference type="NCBI Taxonomy" id="65357"/>
    <lineage>
        <taxon>Eukaryota</taxon>
        <taxon>Sar</taxon>
        <taxon>Stramenopiles</taxon>
        <taxon>Oomycota</taxon>
        <taxon>Peronosporomycetes</taxon>
        <taxon>Albuginales</taxon>
        <taxon>Albuginaceae</taxon>
        <taxon>Albugo</taxon>
    </lineage>
</organism>
<dbReference type="EMBL" id="CAIX01000269">
    <property type="protein sequence ID" value="CCI49036.1"/>
    <property type="molecule type" value="Genomic_DNA"/>
</dbReference>
<dbReference type="InParanoid" id="A0A024GQI1"/>
<proteinExistence type="predicted"/>
<dbReference type="Proteomes" id="UP000053237">
    <property type="component" value="Unassembled WGS sequence"/>
</dbReference>
<evidence type="ECO:0000313" key="1">
    <source>
        <dbReference type="EMBL" id="CCI49036.1"/>
    </source>
</evidence>
<accession>A0A024GQI1</accession>
<dbReference type="AlphaFoldDB" id="A0A024GQI1"/>
<sequence length="202" mass="23507">MVTSQSISPFIRKRKRLLVEASSSMEYNTELSANSPYSMQAIFKHDQPQTRRCTNTARSLQHLILESDDSSDSHSRIEVITSLTSDGWKSIEHEEYIAEILQVREDLSLFLNIILDLCKDLSNEGDTSQLYCQQLQIYAHQVTNYENEHSSRSTDELCDLLSLICHDLNCFYRQHLHILDLQEQFAACRDRFFNLLVKKEDL</sequence>
<keyword evidence="2" id="KW-1185">Reference proteome</keyword>
<reference evidence="1 2" key="1">
    <citation type="submission" date="2012-05" db="EMBL/GenBank/DDBJ databases">
        <title>Recombination and specialization in a pathogen metapopulation.</title>
        <authorList>
            <person name="Gardiner A."/>
            <person name="Kemen E."/>
            <person name="Schultz-Larsen T."/>
            <person name="MacLean D."/>
            <person name="Van Oosterhout C."/>
            <person name="Jones J.D.G."/>
        </authorList>
    </citation>
    <scope>NUCLEOTIDE SEQUENCE [LARGE SCALE GENOMIC DNA]</scope>
    <source>
        <strain evidence="1 2">Ac Nc2</strain>
    </source>
</reference>